<proteinExistence type="inferred from homology"/>
<feature type="domain" description="KOW" evidence="11">
    <location>
        <begin position="737"/>
        <end position="764"/>
    </location>
</feature>
<evidence type="ECO:0000256" key="8">
    <source>
        <dbReference type="PIRNR" id="PIRNR036945"/>
    </source>
</evidence>
<dbReference type="InterPro" id="IPR005100">
    <property type="entry name" value="NGN-domain"/>
</dbReference>
<dbReference type="SMART" id="SM00738">
    <property type="entry name" value="NGN"/>
    <property type="match status" value="1"/>
</dbReference>
<feature type="compositionally biased region" description="Basic and acidic residues" evidence="9">
    <location>
        <begin position="1"/>
        <end position="17"/>
    </location>
</feature>
<evidence type="ECO:0000259" key="11">
    <source>
        <dbReference type="SMART" id="SM00739"/>
    </source>
</evidence>
<dbReference type="GO" id="GO:0042393">
    <property type="term" value="F:histone binding"/>
    <property type="evidence" value="ECO:0007669"/>
    <property type="project" value="EnsemblFungi"/>
</dbReference>
<dbReference type="GO" id="GO:0008298">
    <property type="term" value="P:intracellular mRNA localization"/>
    <property type="evidence" value="ECO:0007669"/>
    <property type="project" value="EnsemblFungi"/>
</dbReference>
<evidence type="ECO:0000256" key="9">
    <source>
        <dbReference type="SAM" id="MobiDB-lite"/>
    </source>
</evidence>
<feature type="compositionally biased region" description="Basic and acidic residues" evidence="9">
    <location>
        <begin position="119"/>
        <end position="128"/>
    </location>
</feature>
<dbReference type="InterPro" id="IPR057936">
    <property type="entry name" value="KOWx_Spt5"/>
</dbReference>
<dbReference type="PANTHER" id="PTHR11125:SF7">
    <property type="entry name" value="TRANSCRIPTION ELONGATION FACTOR SPT5"/>
    <property type="match status" value="1"/>
</dbReference>
<feature type="domain" description="KOW" evidence="11">
    <location>
        <begin position="322"/>
        <end position="349"/>
    </location>
</feature>
<dbReference type="CDD" id="cd06085">
    <property type="entry name" value="KOW_Spt5_5"/>
    <property type="match status" value="1"/>
</dbReference>
<dbReference type="Pfam" id="PF23290">
    <property type="entry name" value="KOW5_SPT5"/>
    <property type="match status" value="1"/>
</dbReference>
<dbReference type="InterPro" id="IPR014722">
    <property type="entry name" value="Rib_uL2_dom2"/>
</dbReference>
<evidence type="ECO:0000259" key="10">
    <source>
        <dbReference type="SMART" id="SM00738"/>
    </source>
</evidence>
<dbReference type="Proteomes" id="UP000005666">
    <property type="component" value="Chromosome 11"/>
</dbReference>
<dbReference type="FunFam" id="3.30.70.940:FF:000005">
    <property type="entry name" value="Transcription elongation factor SPT5"/>
    <property type="match status" value="1"/>
</dbReference>
<evidence type="ECO:0000256" key="2">
    <source>
        <dbReference type="ARBA" id="ARBA00006956"/>
    </source>
</evidence>
<dbReference type="InterPro" id="IPR005824">
    <property type="entry name" value="KOW"/>
</dbReference>
<evidence type="ECO:0000256" key="6">
    <source>
        <dbReference type="ARBA" id="ARBA00023242"/>
    </source>
</evidence>
<keyword evidence="6 8" id="KW-0539">Nucleus</keyword>
<dbReference type="OMA" id="YPVGYMN"/>
<feature type="compositionally biased region" description="Low complexity" evidence="9">
    <location>
        <begin position="864"/>
        <end position="874"/>
    </location>
</feature>
<dbReference type="Pfam" id="PF23042">
    <property type="entry name" value="KOW1_SPT5"/>
    <property type="match status" value="1"/>
</dbReference>
<dbReference type="GO" id="GO:0000245">
    <property type="term" value="P:spliceosomal complex assembly"/>
    <property type="evidence" value="ECO:0007669"/>
    <property type="project" value="EnsemblFungi"/>
</dbReference>
<feature type="compositionally biased region" description="Low complexity" evidence="9">
    <location>
        <begin position="956"/>
        <end position="981"/>
    </location>
</feature>
<dbReference type="InterPro" id="IPR039659">
    <property type="entry name" value="SPT5"/>
</dbReference>
<dbReference type="GO" id="GO:2001208">
    <property type="term" value="P:negative regulation of transcription elongation by RNA polymerase I"/>
    <property type="evidence" value="ECO:0007669"/>
    <property type="project" value="EnsemblFungi"/>
</dbReference>
<dbReference type="GO" id="GO:0003727">
    <property type="term" value="F:single-stranded RNA binding"/>
    <property type="evidence" value="ECO:0007669"/>
    <property type="project" value="EnsemblFungi"/>
</dbReference>
<dbReference type="SMART" id="SM00739">
    <property type="entry name" value="KOW"/>
    <property type="match status" value="4"/>
</dbReference>
<dbReference type="CDD" id="cd06084">
    <property type="entry name" value="KOW_Spt5_4"/>
    <property type="match status" value="1"/>
</dbReference>
<dbReference type="HOGENOM" id="CLU_003537_1_0_1"/>
<dbReference type="CDD" id="cd06083">
    <property type="entry name" value="KOW_Spt5_3"/>
    <property type="match status" value="1"/>
</dbReference>
<protein>
    <recommendedName>
        <fullName evidence="3 8">Transcription elongation factor SPT5</fullName>
    </recommendedName>
</protein>
<dbReference type="KEGG" id="tpf:TPHA_0K00480"/>
<dbReference type="GO" id="GO:0032968">
    <property type="term" value="P:positive regulation of transcription elongation by RNA polymerase II"/>
    <property type="evidence" value="ECO:0007669"/>
    <property type="project" value="EnsemblFungi"/>
</dbReference>
<organism evidence="13 14">
    <name type="scientific">Tetrapisispora phaffii (strain ATCC 24235 / CBS 4417 / NBRC 1672 / NRRL Y-8282 / UCD 70-5)</name>
    <name type="common">Yeast</name>
    <name type="synonym">Fabospora phaffii</name>
    <dbReference type="NCBI Taxonomy" id="1071381"/>
    <lineage>
        <taxon>Eukaryota</taxon>
        <taxon>Fungi</taxon>
        <taxon>Dikarya</taxon>
        <taxon>Ascomycota</taxon>
        <taxon>Saccharomycotina</taxon>
        <taxon>Saccharomycetes</taxon>
        <taxon>Saccharomycetales</taxon>
        <taxon>Saccharomycetaceae</taxon>
        <taxon>Tetrapisispora</taxon>
    </lineage>
</organism>
<feature type="region of interest" description="Disordered" evidence="9">
    <location>
        <begin position="1"/>
        <end position="185"/>
    </location>
</feature>
<dbReference type="GO" id="GO:0033553">
    <property type="term" value="C:rDNA heterochromatin"/>
    <property type="evidence" value="ECO:0007669"/>
    <property type="project" value="EnsemblFungi"/>
</dbReference>
<evidence type="ECO:0000259" key="12">
    <source>
        <dbReference type="SMART" id="SM01104"/>
    </source>
</evidence>
<dbReference type="GO" id="GO:0030621">
    <property type="term" value="F:U4 snRNA binding"/>
    <property type="evidence" value="ECO:0007669"/>
    <property type="project" value="EnsemblFungi"/>
</dbReference>
<reference evidence="13 14" key="1">
    <citation type="journal article" date="2011" name="Proc. Natl. Acad. Sci. U.S.A.">
        <title>Evolutionary erosion of yeast sex chromosomes by mating-type switching accidents.</title>
        <authorList>
            <person name="Gordon J.L."/>
            <person name="Armisen D."/>
            <person name="Proux-Wera E."/>
            <person name="Oheigeartaigh S.S."/>
            <person name="Byrne K.P."/>
            <person name="Wolfe K.H."/>
        </authorList>
    </citation>
    <scope>NUCLEOTIDE SEQUENCE [LARGE SCALE GENOMIC DNA]</scope>
    <source>
        <strain evidence="14">ATCC 24235 / CBS 4417 / NBRC 1672 / NRRL Y-8282 / UCD 70-5</strain>
    </source>
</reference>
<dbReference type="InterPro" id="IPR036735">
    <property type="entry name" value="NGN_dom_sf"/>
</dbReference>
<dbReference type="GO" id="GO:0001179">
    <property type="term" value="F:RNA polymerase I general transcription initiation factor binding"/>
    <property type="evidence" value="ECO:0007669"/>
    <property type="project" value="EnsemblFungi"/>
</dbReference>
<feature type="region of interest" description="Disordered" evidence="9">
    <location>
        <begin position="947"/>
        <end position="993"/>
    </location>
</feature>
<dbReference type="AlphaFoldDB" id="G8BZ54"/>
<dbReference type="GO" id="GO:0006338">
    <property type="term" value="P:chromatin remodeling"/>
    <property type="evidence" value="ECO:0007669"/>
    <property type="project" value="EnsemblFungi"/>
</dbReference>
<dbReference type="Pfam" id="PF23291">
    <property type="entry name" value="KOW4_SPT5"/>
    <property type="match status" value="1"/>
</dbReference>
<dbReference type="STRING" id="1071381.G8BZ54"/>
<dbReference type="GO" id="GO:0010508">
    <property type="term" value="P:positive regulation of autophagy"/>
    <property type="evidence" value="ECO:0007669"/>
    <property type="project" value="EnsemblFungi"/>
</dbReference>
<dbReference type="EMBL" id="HE612866">
    <property type="protein sequence ID" value="CCE65182.1"/>
    <property type="molecule type" value="Genomic_DNA"/>
</dbReference>
<dbReference type="GO" id="GO:0070990">
    <property type="term" value="F:snRNP binding"/>
    <property type="evidence" value="ECO:0007669"/>
    <property type="project" value="EnsemblFungi"/>
</dbReference>
<dbReference type="CDD" id="cd06082">
    <property type="entry name" value="KOW_Spt5_2"/>
    <property type="match status" value="1"/>
</dbReference>
<dbReference type="InterPro" id="IPR024945">
    <property type="entry name" value="Spt5_C_dom"/>
</dbReference>
<feature type="compositionally biased region" description="Low complexity" evidence="9">
    <location>
        <begin position="20"/>
        <end position="36"/>
    </location>
</feature>
<dbReference type="CDD" id="cd09888">
    <property type="entry name" value="NGN_Euk"/>
    <property type="match status" value="1"/>
</dbReference>
<dbReference type="PIRSF" id="PIRSF036945">
    <property type="entry name" value="Spt5"/>
    <property type="match status" value="1"/>
</dbReference>
<keyword evidence="14" id="KW-1185">Reference proteome</keyword>
<feature type="compositionally biased region" description="Gly residues" evidence="9">
    <location>
        <begin position="875"/>
        <end position="884"/>
    </location>
</feature>
<evidence type="ECO:0000313" key="13">
    <source>
        <dbReference type="EMBL" id="CCE65182.1"/>
    </source>
</evidence>
<dbReference type="GO" id="GO:0017070">
    <property type="term" value="F:U6 snRNA binding"/>
    <property type="evidence" value="ECO:0007669"/>
    <property type="project" value="EnsemblFungi"/>
</dbReference>
<keyword evidence="5 8" id="KW-0804">Transcription</keyword>
<keyword evidence="4" id="KW-0507">mRNA processing</keyword>
<feature type="compositionally biased region" description="Basic and acidic residues" evidence="9">
    <location>
        <begin position="163"/>
        <end position="174"/>
    </location>
</feature>
<dbReference type="GO" id="GO:0030623">
    <property type="term" value="F:U5 snRNA binding"/>
    <property type="evidence" value="ECO:0007669"/>
    <property type="project" value="EnsemblFungi"/>
</dbReference>
<name>G8BZ54_TETPH</name>
<comment type="function">
    <text evidence="7 8">The SPT4-SPT5 complex mediates both activation and inhibition of transcription elongation, and plays a role in pre-mRNA processing. This complex seems to be important for the stability of the RNA polymerase II elongation machinery on the chromatin template but not for the inherent ability of this machinery to translocate down the gene.</text>
</comment>
<dbReference type="GO" id="GO:0030619">
    <property type="term" value="F:U1 snRNA binding"/>
    <property type="evidence" value="ECO:0007669"/>
    <property type="project" value="EnsemblFungi"/>
</dbReference>
<dbReference type="InterPro" id="IPR039385">
    <property type="entry name" value="NGN_Euk"/>
</dbReference>
<dbReference type="GO" id="GO:2001209">
    <property type="term" value="P:positive regulation of transcription elongation by RNA polymerase I"/>
    <property type="evidence" value="ECO:0007669"/>
    <property type="project" value="EnsemblFungi"/>
</dbReference>
<dbReference type="eggNOG" id="KOG1999">
    <property type="taxonomic scope" value="Eukaryota"/>
</dbReference>
<dbReference type="GO" id="GO:0032044">
    <property type="term" value="C:DSIF complex"/>
    <property type="evidence" value="ECO:0007669"/>
    <property type="project" value="EnsemblFungi"/>
</dbReference>
<dbReference type="InterPro" id="IPR017071">
    <property type="entry name" value="TF_Spt5_eukaryote"/>
</dbReference>
<dbReference type="Pfam" id="PF23284">
    <property type="entry name" value="KOW2_Spt5"/>
    <property type="match status" value="1"/>
</dbReference>
<feature type="compositionally biased region" description="Low complexity" evidence="9">
    <location>
        <begin position="885"/>
        <end position="905"/>
    </location>
</feature>
<dbReference type="GO" id="GO:0001042">
    <property type="term" value="F:RNA polymerase I core binding"/>
    <property type="evidence" value="ECO:0007669"/>
    <property type="project" value="EnsemblFungi"/>
</dbReference>
<dbReference type="GO" id="GO:0003677">
    <property type="term" value="F:DNA binding"/>
    <property type="evidence" value="ECO:0007669"/>
    <property type="project" value="EnsemblFungi"/>
</dbReference>
<dbReference type="PANTHER" id="PTHR11125">
    <property type="entry name" value="SUPPRESSOR OF TY 5"/>
    <property type="match status" value="1"/>
</dbReference>
<dbReference type="GO" id="GO:0090262">
    <property type="term" value="P:regulation of transcription-coupled nucleotide-excision repair"/>
    <property type="evidence" value="ECO:0007669"/>
    <property type="project" value="EnsemblFungi"/>
</dbReference>
<dbReference type="Pfam" id="PF23037">
    <property type="entry name" value="KOWx_SPT5"/>
    <property type="match status" value="1"/>
</dbReference>
<dbReference type="GO" id="GO:0030620">
    <property type="term" value="F:U2 snRNA binding"/>
    <property type="evidence" value="ECO:0007669"/>
    <property type="project" value="EnsemblFungi"/>
</dbReference>
<evidence type="ECO:0000313" key="14">
    <source>
        <dbReference type="Proteomes" id="UP000005666"/>
    </source>
</evidence>
<feature type="domain" description="NusG-like N-terminal" evidence="10">
    <location>
        <begin position="225"/>
        <end position="316"/>
    </location>
</feature>
<evidence type="ECO:0000256" key="4">
    <source>
        <dbReference type="ARBA" id="ARBA00022664"/>
    </source>
</evidence>
<dbReference type="Pfam" id="PF03439">
    <property type="entry name" value="Spt5-NGN"/>
    <property type="match status" value="1"/>
</dbReference>
<dbReference type="InterPro" id="IPR041977">
    <property type="entry name" value="KOW_Spt5_4"/>
</dbReference>
<evidence type="ECO:0000256" key="7">
    <source>
        <dbReference type="ARBA" id="ARBA00024691"/>
    </source>
</evidence>
<feature type="domain" description="KOW" evidence="11">
    <location>
        <begin position="525"/>
        <end position="552"/>
    </location>
</feature>
<dbReference type="GO" id="GO:0019843">
    <property type="term" value="F:rRNA binding"/>
    <property type="evidence" value="ECO:0007669"/>
    <property type="project" value="EnsemblFungi"/>
</dbReference>
<feature type="domain" description="KOW" evidence="11">
    <location>
        <begin position="474"/>
        <end position="501"/>
    </location>
</feature>
<dbReference type="InterPro" id="IPR041973">
    <property type="entry name" value="KOW_Spt5_1"/>
</dbReference>
<feature type="compositionally biased region" description="Acidic residues" evidence="9">
    <location>
        <begin position="81"/>
        <end position="112"/>
    </location>
</feature>
<dbReference type="OrthoDB" id="28901at2759"/>
<feature type="compositionally biased region" description="Acidic residues" evidence="9">
    <location>
        <begin position="129"/>
        <end position="146"/>
    </location>
</feature>
<feature type="domain" description="Spt5 C-terminal" evidence="12">
    <location>
        <begin position="835"/>
        <end position="966"/>
    </location>
</feature>
<evidence type="ECO:0000256" key="3">
    <source>
        <dbReference type="ARBA" id="ARBA00020181"/>
    </source>
</evidence>
<accession>G8BZ54</accession>
<feature type="compositionally biased region" description="Polar residues" evidence="9">
    <location>
        <begin position="915"/>
        <end position="932"/>
    </location>
</feature>
<evidence type="ECO:0000256" key="5">
    <source>
        <dbReference type="ARBA" id="ARBA00023163"/>
    </source>
</evidence>
<gene>
    <name evidence="13" type="primary">TPHA0K00480</name>
    <name evidence="13" type="ordered locus">TPHA_0K00480</name>
</gene>
<dbReference type="RefSeq" id="XP_003687616.1">
    <property type="nucleotide sequence ID" value="XM_003687568.1"/>
</dbReference>
<feature type="region of interest" description="Disordered" evidence="9">
    <location>
        <begin position="843"/>
        <end position="932"/>
    </location>
</feature>
<dbReference type="Pfam" id="PF11942">
    <property type="entry name" value="Spt5_N"/>
    <property type="match status" value="1"/>
</dbReference>
<dbReference type="InterPro" id="IPR006645">
    <property type="entry name" value="NGN-like_dom"/>
</dbReference>
<dbReference type="SMART" id="SM01104">
    <property type="entry name" value="CTD"/>
    <property type="match status" value="1"/>
</dbReference>
<dbReference type="GeneID" id="11533325"/>
<dbReference type="GO" id="GO:0003729">
    <property type="term" value="F:mRNA binding"/>
    <property type="evidence" value="ECO:0007669"/>
    <property type="project" value="TreeGrafter"/>
</dbReference>
<dbReference type="GO" id="GO:2000232">
    <property type="term" value="P:regulation of rRNA processing"/>
    <property type="evidence" value="ECO:0007669"/>
    <property type="project" value="EnsemblFungi"/>
</dbReference>
<dbReference type="GO" id="GO:0000993">
    <property type="term" value="F:RNA polymerase II complex binding"/>
    <property type="evidence" value="ECO:0007669"/>
    <property type="project" value="EnsemblFungi"/>
</dbReference>
<dbReference type="Gene3D" id="3.30.70.940">
    <property type="entry name" value="NusG, N-terminal domain"/>
    <property type="match status" value="1"/>
</dbReference>
<comment type="subcellular location">
    <subcellularLocation>
        <location evidence="1 8">Nucleus</location>
    </subcellularLocation>
</comment>
<dbReference type="InterPro" id="IPR041975">
    <property type="entry name" value="KOW_Spt5_2"/>
</dbReference>
<dbReference type="InterPro" id="IPR008991">
    <property type="entry name" value="Translation_prot_SH3-like_sf"/>
</dbReference>
<sequence>MSEEQSGHEVPVKREDTSLPVEAEAAAVDPPIPADEASNEASEEAAVLKRPLEEDSDTAEQPNAKRENTGIAGDEQQEQHNEEDDNNEDYEEEEEEEEDEEEGENEEDEEDSMAPSKRQRQERNRFLDIEAEVSDDEDEDEDEEESELVKEGFITRGDEEEEGARRDDRLHRQLDQNLNKTSEEDAQRLAKELRERYGRTSSKQYRDAAQDGYIPQRFLLPSVDTATIWGVRVRPGKEKELVRKLLKKKLNLDRAMGNKKLKILSIFERDNFKGRIYIEAPKQSVIEKFCNGVPDIYVSQKILIPVQELPLLLKPTKSDDVTLEEGNYVRIKRGIYKGDLAIVDQISENNLEVMLKIVPRLDYGKYDEIDPITQQRKARRATYANRPPSQLFNPTLALRLDQANLYKRDDRHFTYKNEDYVDGYLYKSYRIQHVETKNIQPTVEELARFGSKDGSIDLATISQTIKKAQVANIIFHPGDRVEILNGEQRGSKGIIIKTTTDIATVRLPEIQLKPLEFPVSTLRKIFQPGDHVTVVNGDHQGDAGLVLAIKQGQVTFMSNQTREEITITANNLTKSMDSTPTSSEYSLHDIIELSAKTVACIIQAGHDLFKIIDETGKVSTITKGSILSKVNVARARVSTVDDKGNEIKIGDTIVEVIGARREGQVLYIQNQQIFAMSKKIIENAGVFVVSPSNVEAVSSKDNMLGGSIDLNKLNPEVISKMGPPPVAKAQQSRGGRDVALGKTVRIRSAGYKGQLGIVKDVNGDTATIELHSKNKNITVDKKKLTFYNKEGGEGITYDELVSRRGRVPQPRMGPSYVSAPRDMPRDISGPGQLSGGMTPGWGGFDGGKTPAVNSGPSGNGGASAWGNTSSWGGSSSWGGRGAGGNTSAWGGSGATSTWGGASAWGNKSSWGGGSTWAQNGENNGNASNWGGNKSSYGGASTWGNSGRDGAASAWRGNVTNNNKNTNSDNNNNGNMSTWGNNEHSRNNSSWGGH</sequence>
<dbReference type="InterPro" id="IPR041978">
    <property type="entry name" value="KOW_Spt5_5"/>
</dbReference>
<dbReference type="Gene3D" id="2.30.30.30">
    <property type="match status" value="3"/>
</dbReference>
<dbReference type="FunFam" id="2.30.30.30:FF:000058">
    <property type="entry name" value="Transcription elongation factor SPT5"/>
    <property type="match status" value="1"/>
</dbReference>
<comment type="similarity">
    <text evidence="2 8">Belongs to the SPT5 family.</text>
</comment>
<dbReference type="InterPro" id="IPR041976">
    <property type="entry name" value="KOW_Spt5_3"/>
</dbReference>
<dbReference type="FunFam" id="2.30.30.30:FF:000063">
    <property type="entry name" value="Transcription elongation factor SPT5"/>
    <property type="match status" value="1"/>
</dbReference>
<dbReference type="SUPFAM" id="SSF50104">
    <property type="entry name" value="Translation proteins SH3-like domain"/>
    <property type="match status" value="1"/>
</dbReference>
<evidence type="ECO:0000256" key="1">
    <source>
        <dbReference type="ARBA" id="ARBA00004123"/>
    </source>
</evidence>
<dbReference type="CDD" id="cd06081">
    <property type="entry name" value="KOW_Spt5_1"/>
    <property type="match status" value="1"/>
</dbReference>
<dbReference type="InterPro" id="IPR022581">
    <property type="entry name" value="Spt5_N"/>
</dbReference>
<dbReference type="GO" id="GO:0006368">
    <property type="term" value="P:transcription elongation by RNA polymerase II"/>
    <property type="evidence" value="ECO:0007669"/>
    <property type="project" value="TreeGrafter"/>
</dbReference>